<dbReference type="UniPathway" id="UPA00056">
    <property type="reaction ID" value="UER00093"/>
</dbReference>
<feature type="site" description="Transition state stabilizer" evidence="7">
    <location>
        <position position="31"/>
    </location>
</feature>
<accession>A0A261F054</accession>
<dbReference type="EMBL" id="MWWR01000003">
    <property type="protein sequence ID" value="OZG52504.1"/>
    <property type="molecule type" value="Genomic_DNA"/>
</dbReference>
<dbReference type="GO" id="GO:0050518">
    <property type="term" value="F:2-C-methyl-D-erythritol 4-phosphate cytidylyltransferase activity"/>
    <property type="evidence" value="ECO:0007669"/>
    <property type="project" value="UniProtKB-UniRule"/>
</dbReference>
<dbReference type="InterPro" id="IPR001228">
    <property type="entry name" value="IspD"/>
</dbReference>
<evidence type="ECO:0000256" key="7">
    <source>
        <dbReference type="HAMAP-Rule" id="MF_00108"/>
    </source>
</evidence>
<dbReference type="CDD" id="cd02516">
    <property type="entry name" value="CDP-ME_synthetase"/>
    <property type="match status" value="1"/>
</dbReference>
<comment type="similarity">
    <text evidence="3 7">Belongs to the IspD/TarI cytidylyltransferase family. IspD subfamily.</text>
</comment>
<evidence type="ECO:0000256" key="3">
    <source>
        <dbReference type="ARBA" id="ARBA00009789"/>
    </source>
</evidence>
<organism evidence="8 9">
    <name type="scientific">Pseudoscardovia radai</name>
    <dbReference type="NCBI Taxonomy" id="987066"/>
    <lineage>
        <taxon>Bacteria</taxon>
        <taxon>Bacillati</taxon>
        <taxon>Actinomycetota</taxon>
        <taxon>Actinomycetes</taxon>
        <taxon>Bifidobacteriales</taxon>
        <taxon>Bifidobacteriaceae</taxon>
        <taxon>Pseudoscardovia</taxon>
    </lineage>
</organism>
<dbReference type="GO" id="GO:0019288">
    <property type="term" value="P:isopentenyl diphosphate biosynthetic process, methylerythritol 4-phosphate pathway"/>
    <property type="evidence" value="ECO:0007669"/>
    <property type="project" value="UniProtKB-UniRule"/>
</dbReference>
<reference evidence="8 9" key="1">
    <citation type="journal article" date="2017" name="BMC Genomics">
        <title>Comparative genomic and phylogenomic analyses of the Bifidobacteriaceae family.</title>
        <authorList>
            <person name="Lugli G.A."/>
            <person name="Milani C."/>
            <person name="Turroni F."/>
            <person name="Duranti S."/>
            <person name="Mancabelli L."/>
            <person name="Mangifesta M."/>
            <person name="Ferrario C."/>
            <person name="Modesto M."/>
            <person name="Mattarelli P."/>
            <person name="Jiri K."/>
            <person name="van Sinderen D."/>
            <person name="Ventura M."/>
        </authorList>
    </citation>
    <scope>NUCLEOTIDE SEQUENCE [LARGE SCALE GENOMIC DNA]</scope>
    <source>
        <strain evidence="8 9">DSM 24742</strain>
    </source>
</reference>
<dbReference type="HAMAP" id="MF_00108">
    <property type="entry name" value="IspD"/>
    <property type="match status" value="1"/>
</dbReference>
<evidence type="ECO:0000256" key="2">
    <source>
        <dbReference type="ARBA" id="ARBA00004787"/>
    </source>
</evidence>
<keyword evidence="4 7" id="KW-0808">Transferase</keyword>
<evidence type="ECO:0000256" key="6">
    <source>
        <dbReference type="ARBA" id="ARBA00023229"/>
    </source>
</evidence>
<dbReference type="Gene3D" id="3.90.550.10">
    <property type="entry name" value="Spore Coat Polysaccharide Biosynthesis Protein SpsA, Chain A"/>
    <property type="match status" value="1"/>
</dbReference>
<dbReference type="Pfam" id="PF01128">
    <property type="entry name" value="IspD"/>
    <property type="match status" value="2"/>
</dbReference>
<evidence type="ECO:0000313" key="9">
    <source>
        <dbReference type="Proteomes" id="UP000216725"/>
    </source>
</evidence>
<name>A0A261F054_9BIFI</name>
<feature type="site" description="Positions MEP for the nucleophilic attack" evidence="7">
    <location>
        <position position="254"/>
    </location>
</feature>
<dbReference type="PROSITE" id="PS01295">
    <property type="entry name" value="ISPD"/>
    <property type="match status" value="1"/>
</dbReference>
<dbReference type="Proteomes" id="UP000216725">
    <property type="component" value="Unassembled WGS sequence"/>
</dbReference>
<dbReference type="EC" id="2.7.7.60" evidence="7"/>
<comment type="pathway">
    <text evidence="2 7">Isoprenoid biosynthesis; isopentenyl diphosphate biosynthesis via DXP pathway; isopentenyl diphosphate from 1-deoxy-D-xylulose 5-phosphate: step 2/6.</text>
</comment>
<evidence type="ECO:0000313" key="8">
    <source>
        <dbReference type="EMBL" id="OZG52504.1"/>
    </source>
</evidence>
<gene>
    <name evidence="7" type="primary">ispD</name>
    <name evidence="8" type="ORF">PSRA_0236</name>
</gene>
<keyword evidence="6 7" id="KW-0414">Isoprene biosynthesis</keyword>
<dbReference type="InterPro" id="IPR050088">
    <property type="entry name" value="IspD/TarI_cytidylyltransf_bact"/>
</dbReference>
<dbReference type="SUPFAM" id="SSF53448">
    <property type="entry name" value="Nucleotide-diphospho-sugar transferases"/>
    <property type="match status" value="1"/>
</dbReference>
<evidence type="ECO:0000256" key="4">
    <source>
        <dbReference type="ARBA" id="ARBA00022679"/>
    </source>
</evidence>
<comment type="function">
    <text evidence="7">Catalyzes the formation of 4-diphosphocytidyl-2-C-methyl-D-erythritol from CTP and 2-C-methyl-D-erythritol 4-phosphate (MEP).</text>
</comment>
<dbReference type="InterPro" id="IPR034683">
    <property type="entry name" value="IspD/TarI"/>
</dbReference>
<dbReference type="AlphaFoldDB" id="A0A261F054"/>
<evidence type="ECO:0000256" key="5">
    <source>
        <dbReference type="ARBA" id="ARBA00022695"/>
    </source>
</evidence>
<feature type="site" description="Transition state stabilizer" evidence="7">
    <location>
        <position position="24"/>
    </location>
</feature>
<comment type="caution">
    <text evidence="8">The sequence shown here is derived from an EMBL/GenBank/DDBJ whole genome shotgun (WGS) entry which is preliminary data.</text>
</comment>
<proteinExistence type="inferred from homology"/>
<dbReference type="InterPro" id="IPR018294">
    <property type="entry name" value="ISPD_synthase_CS"/>
</dbReference>
<dbReference type="OrthoDB" id="9802561at2"/>
<sequence>MVGMSQSHQAPVIAIILAAGFGTRFDPAKPKQLVSVADRPVIEWTIEAFEDCPEVTDILVVVNAAVSDAVEKVIDDMGSRKVRGIVPGGETRADSTRAALEFLREYNIPDDAKVLIHDGVRPFVSPKTILDCVAALDSVNAATVAVPSTDTILIAAPVGADGAEADDASSDGASSDGAGRFDTSAAPIVRIVPDRATTYRAQTPQCFRFSTISEAYRRAAGDENFHPTDDTRVVVDYLPDEPVAVVEGSDDNIKITTRPDLEVAELIAPRARRVRNYARRRAVQEMTSGM</sequence>
<protein>
    <recommendedName>
        <fullName evidence="7">2-C-methyl-D-erythritol 4-phosphate cytidylyltransferase</fullName>
        <ecNumber evidence="7">2.7.7.60</ecNumber>
    </recommendedName>
    <alternativeName>
        <fullName evidence="7">4-diphosphocytidyl-2C-methyl-D-erythritol synthase</fullName>
    </alternativeName>
    <alternativeName>
        <fullName evidence="7">MEP cytidylyltransferase</fullName>
        <shortName evidence="7">MCT</shortName>
    </alternativeName>
</protein>
<keyword evidence="5 7" id="KW-0548">Nucleotidyltransferase</keyword>
<dbReference type="PANTHER" id="PTHR32125">
    <property type="entry name" value="2-C-METHYL-D-ERYTHRITOL 4-PHOSPHATE CYTIDYLYLTRANSFERASE, CHLOROPLASTIC"/>
    <property type="match status" value="1"/>
</dbReference>
<dbReference type="PANTHER" id="PTHR32125:SF4">
    <property type="entry name" value="2-C-METHYL-D-ERYTHRITOL 4-PHOSPHATE CYTIDYLYLTRANSFERASE, CHLOROPLASTIC"/>
    <property type="match status" value="1"/>
</dbReference>
<comment type="catalytic activity">
    <reaction evidence="1 7">
        <text>2-C-methyl-D-erythritol 4-phosphate + CTP + H(+) = 4-CDP-2-C-methyl-D-erythritol + diphosphate</text>
        <dbReference type="Rhea" id="RHEA:13429"/>
        <dbReference type="ChEBI" id="CHEBI:15378"/>
        <dbReference type="ChEBI" id="CHEBI:33019"/>
        <dbReference type="ChEBI" id="CHEBI:37563"/>
        <dbReference type="ChEBI" id="CHEBI:57823"/>
        <dbReference type="ChEBI" id="CHEBI:58262"/>
        <dbReference type="EC" id="2.7.7.60"/>
    </reaction>
</comment>
<keyword evidence="9" id="KW-1185">Reference proteome</keyword>
<dbReference type="InterPro" id="IPR029044">
    <property type="entry name" value="Nucleotide-diphossugar_trans"/>
</dbReference>
<feature type="site" description="Positions MEP for the nucleophilic attack" evidence="7">
    <location>
        <position position="195"/>
    </location>
</feature>
<evidence type="ECO:0000256" key="1">
    <source>
        <dbReference type="ARBA" id="ARBA00001282"/>
    </source>
</evidence>